<sequence>MNRFRTAGLAGTLVAAMALPGAAQERPRVLATVGMLADMVDNLSDGCAEVEALMGPGIDPHLYQPTAADVARLQQADAILYVGLGLEGRLGAILGRLGADRATLGVGEGLDEGENLIRTDDAYGVDPHIWMDVALWARAIPAVSGFLGDLGCAAAPEGYAGELAALDDWVRSSIASIPPEQRALVTAHDAFGYFARAYDIQEVSLQGISTETETSIADIRDTADLVAARQVPAVFVESTINPRSIEALRAALRDRGHEVALGGTLYSDAMGETGTPEGTYIGMIRANTIRITEALGGTPAPWPDALGPWAAGQGLGNP</sequence>
<dbReference type="InterPro" id="IPR050492">
    <property type="entry name" value="Bact_metal-bind_prot9"/>
</dbReference>
<evidence type="ECO:0000256" key="4">
    <source>
        <dbReference type="ARBA" id="ARBA00022723"/>
    </source>
</evidence>
<proteinExistence type="inferred from homology"/>
<evidence type="ECO:0000256" key="1">
    <source>
        <dbReference type="ARBA" id="ARBA00004196"/>
    </source>
</evidence>
<evidence type="ECO:0000256" key="3">
    <source>
        <dbReference type="ARBA" id="ARBA00022448"/>
    </source>
</evidence>
<comment type="similarity">
    <text evidence="2 6">Belongs to the bacterial solute-binding protein 9 family.</text>
</comment>
<dbReference type="PRINTS" id="PR00690">
    <property type="entry name" value="ADHESNFAMILY"/>
</dbReference>
<comment type="caution">
    <text evidence="7">The sequence shown here is derived from an EMBL/GenBank/DDBJ whole genome shotgun (WGS) entry which is preliminary data.</text>
</comment>
<dbReference type="InterPro" id="IPR006129">
    <property type="entry name" value="AdhesinB"/>
</dbReference>
<evidence type="ECO:0000256" key="2">
    <source>
        <dbReference type="ARBA" id="ARBA00011028"/>
    </source>
</evidence>
<keyword evidence="5" id="KW-0732">Signal</keyword>
<dbReference type="Pfam" id="PF01297">
    <property type="entry name" value="ZnuA"/>
    <property type="match status" value="1"/>
</dbReference>
<dbReference type="PRINTS" id="PR00691">
    <property type="entry name" value="ADHESINB"/>
</dbReference>
<dbReference type="InterPro" id="IPR006128">
    <property type="entry name" value="Lipoprotein_PsaA-like"/>
</dbReference>
<dbReference type="SUPFAM" id="SSF53807">
    <property type="entry name" value="Helical backbone' metal receptor"/>
    <property type="match status" value="1"/>
</dbReference>
<dbReference type="Proteomes" id="UP001597353">
    <property type="component" value="Unassembled WGS sequence"/>
</dbReference>
<keyword evidence="8" id="KW-1185">Reference proteome</keyword>
<dbReference type="InterPro" id="IPR006127">
    <property type="entry name" value="ZnuA-like"/>
</dbReference>
<name>A0ABW4SBT8_9RHOB</name>
<dbReference type="Gene3D" id="3.40.50.1980">
    <property type="entry name" value="Nitrogenase molybdenum iron protein domain"/>
    <property type="match status" value="2"/>
</dbReference>
<accession>A0ABW4SBT8</accession>
<evidence type="ECO:0000256" key="5">
    <source>
        <dbReference type="ARBA" id="ARBA00022729"/>
    </source>
</evidence>
<keyword evidence="4" id="KW-0479">Metal-binding</keyword>
<evidence type="ECO:0000256" key="6">
    <source>
        <dbReference type="RuleBase" id="RU003512"/>
    </source>
</evidence>
<protein>
    <submittedName>
        <fullName evidence="7">Metal ABC transporter solute-binding protein, Zn/Mn family</fullName>
    </submittedName>
</protein>
<dbReference type="PANTHER" id="PTHR42953:SF1">
    <property type="entry name" value="METAL-BINDING PROTEIN HI_0362-RELATED"/>
    <property type="match status" value="1"/>
</dbReference>
<dbReference type="RefSeq" id="WP_390265976.1">
    <property type="nucleotide sequence ID" value="NZ_JBHUGH010000038.1"/>
</dbReference>
<organism evidence="7 8">
    <name type="scientific">Halodurantibacterium flavum</name>
    <dbReference type="NCBI Taxonomy" id="1382802"/>
    <lineage>
        <taxon>Bacteria</taxon>
        <taxon>Pseudomonadati</taxon>
        <taxon>Pseudomonadota</taxon>
        <taxon>Alphaproteobacteria</taxon>
        <taxon>Rhodobacterales</taxon>
        <taxon>Paracoccaceae</taxon>
        <taxon>Halodurantibacterium</taxon>
    </lineage>
</organism>
<dbReference type="EMBL" id="JBHUGH010000038">
    <property type="protein sequence ID" value="MFD1914517.1"/>
    <property type="molecule type" value="Genomic_DNA"/>
</dbReference>
<evidence type="ECO:0000313" key="7">
    <source>
        <dbReference type="EMBL" id="MFD1914517.1"/>
    </source>
</evidence>
<evidence type="ECO:0000313" key="8">
    <source>
        <dbReference type="Proteomes" id="UP001597353"/>
    </source>
</evidence>
<keyword evidence="3 6" id="KW-0813">Transport</keyword>
<reference evidence="8" key="1">
    <citation type="journal article" date="2019" name="Int. J. Syst. Evol. Microbiol.">
        <title>The Global Catalogue of Microorganisms (GCM) 10K type strain sequencing project: providing services to taxonomists for standard genome sequencing and annotation.</title>
        <authorList>
            <consortium name="The Broad Institute Genomics Platform"/>
            <consortium name="The Broad Institute Genome Sequencing Center for Infectious Disease"/>
            <person name="Wu L."/>
            <person name="Ma J."/>
        </authorList>
    </citation>
    <scope>NUCLEOTIDE SEQUENCE [LARGE SCALE GENOMIC DNA]</scope>
    <source>
        <strain evidence="8">CGMCC 4.7242</strain>
    </source>
</reference>
<gene>
    <name evidence="7" type="ORF">ACFSGJ_20135</name>
</gene>
<comment type="subcellular location">
    <subcellularLocation>
        <location evidence="1">Cell envelope</location>
    </subcellularLocation>
</comment>
<dbReference type="PANTHER" id="PTHR42953">
    <property type="entry name" value="HIGH-AFFINITY ZINC UPTAKE SYSTEM PROTEIN ZNUA-RELATED"/>
    <property type="match status" value="1"/>
</dbReference>